<accession>A0AAV3NMI8</accession>
<reference evidence="2 3" key="1">
    <citation type="submission" date="2024-01" db="EMBL/GenBank/DDBJ databases">
        <title>The complete chloroplast genome sequence of Lithospermum erythrorhizon: insights into the phylogenetic relationship among Boraginaceae species and the maternal lineages of purple gromwells.</title>
        <authorList>
            <person name="Okada T."/>
            <person name="Watanabe K."/>
        </authorList>
    </citation>
    <scope>NUCLEOTIDE SEQUENCE [LARGE SCALE GENOMIC DNA]</scope>
</reference>
<sequence>MYRRSHAGPSLQNRPQNTKERKGAWRGDGEFGAQNLDTRAKSFKVVITNSTVCTRNIYQMHKRHSTIDQMENL</sequence>
<evidence type="ECO:0000313" key="2">
    <source>
        <dbReference type="EMBL" id="GAA0140158.1"/>
    </source>
</evidence>
<feature type="compositionally biased region" description="Basic and acidic residues" evidence="1">
    <location>
        <begin position="17"/>
        <end position="29"/>
    </location>
</feature>
<feature type="region of interest" description="Disordered" evidence="1">
    <location>
        <begin position="1"/>
        <end position="29"/>
    </location>
</feature>
<organism evidence="2 3">
    <name type="scientific">Lithospermum erythrorhizon</name>
    <name type="common">Purple gromwell</name>
    <name type="synonym">Lithospermum officinale var. erythrorhizon</name>
    <dbReference type="NCBI Taxonomy" id="34254"/>
    <lineage>
        <taxon>Eukaryota</taxon>
        <taxon>Viridiplantae</taxon>
        <taxon>Streptophyta</taxon>
        <taxon>Embryophyta</taxon>
        <taxon>Tracheophyta</taxon>
        <taxon>Spermatophyta</taxon>
        <taxon>Magnoliopsida</taxon>
        <taxon>eudicotyledons</taxon>
        <taxon>Gunneridae</taxon>
        <taxon>Pentapetalae</taxon>
        <taxon>asterids</taxon>
        <taxon>lamiids</taxon>
        <taxon>Boraginales</taxon>
        <taxon>Boraginaceae</taxon>
        <taxon>Boraginoideae</taxon>
        <taxon>Lithospermeae</taxon>
        <taxon>Lithospermum</taxon>
    </lineage>
</organism>
<dbReference type="AlphaFoldDB" id="A0AAV3NMI8"/>
<evidence type="ECO:0000256" key="1">
    <source>
        <dbReference type="SAM" id="MobiDB-lite"/>
    </source>
</evidence>
<evidence type="ECO:0000313" key="3">
    <source>
        <dbReference type="Proteomes" id="UP001454036"/>
    </source>
</evidence>
<keyword evidence="3" id="KW-1185">Reference proteome</keyword>
<protein>
    <submittedName>
        <fullName evidence="2">Uncharacterized protein</fullName>
    </submittedName>
</protein>
<gene>
    <name evidence="2" type="ORF">LIER_01564</name>
</gene>
<dbReference type="EMBL" id="BAABME010000151">
    <property type="protein sequence ID" value="GAA0140158.1"/>
    <property type="molecule type" value="Genomic_DNA"/>
</dbReference>
<comment type="caution">
    <text evidence="2">The sequence shown here is derived from an EMBL/GenBank/DDBJ whole genome shotgun (WGS) entry which is preliminary data.</text>
</comment>
<proteinExistence type="predicted"/>
<name>A0AAV3NMI8_LITER</name>
<dbReference type="Proteomes" id="UP001454036">
    <property type="component" value="Unassembled WGS sequence"/>
</dbReference>